<keyword evidence="5" id="KW-0560">Oxidoreductase</keyword>
<evidence type="ECO:0000313" key="9">
    <source>
        <dbReference type="Proteomes" id="UP000606600"/>
    </source>
</evidence>
<dbReference type="InterPro" id="IPR044862">
    <property type="entry name" value="Pro_4_hyd_alph_FE2OG_OXY"/>
</dbReference>
<sequence>MKKLIINNSIFTIDRFWTPKECEDFILKSEAIGYEPATVETENGQKVILTVRNNNRVIYKDYQLADALWQKLKPFVPLQIGHSKAVGLNELFRFYKYQPGQEFKQHRDQSYIRNDVEASYFTFMIYLNENFEGGQTVFNELSVQPKQGSALVFLHNVEHQGSAVTQGTKYVLRTDIMFQLDELR</sequence>
<dbReference type="InterPro" id="IPR045054">
    <property type="entry name" value="P4HA-like"/>
</dbReference>
<dbReference type="PANTHER" id="PTHR10869">
    <property type="entry name" value="PROLYL 4-HYDROXYLASE ALPHA SUBUNIT"/>
    <property type="match status" value="1"/>
</dbReference>
<evidence type="ECO:0000256" key="2">
    <source>
        <dbReference type="ARBA" id="ARBA00022723"/>
    </source>
</evidence>
<dbReference type="InterPro" id="IPR006620">
    <property type="entry name" value="Pro_4_hyd_alph"/>
</dbReference>
<evidence type="ECO:0000256" key="5">
    <source>
        <dbReference type="ARBA" id="ARBA00023002"/>
    </source>
</evidence>
<dbReference type="Pfam" id="PF13640">
    <property type="entry name" value="2OG-FeII_Oxy_3"/>
    <property type="match status" value="1"/>
</dbReference>
<organism evidence="8 9">
    <name type="scientific">Mucilaginibacter pankratovii</name>
    <dbReference type="NCBI Taxonomy" id="2772110"/>
    <lineage>
        <taxon>Bacteria</taxon>
        <taxon>Pseudomonadati</taxon>
        <taxon>Bacteroidota</taxon>
        <taxon>Sphingobacteriia</taxon>
        <taxon>Sphingobacteriales</taxon>
        <taxon>Sphingobacteriaceae</taxon>
        <taxon>Mucilaginibacter</taxon>
    </lineage>
</organism>
<evidence type="ECO:0000313" key="8">
    <source>
        <dbReference type="EMBL" id="MBD1363288.1"/>
    </source>
</evidence>
<comment type="caution">
    <text evidence="8">The sequence shown here is derived from an EMBL/GenBank/DDBJ whole genome shotgun (WGS) entry which is preliminary data.</text>
</comment>
<proteinExistence type="predicted"/>
<dbReference type="PROSITE" id="PS51471">
    <property type="entry name" value="FE2OG_OXY"/>
    <property type="match status" value="1"/>
</dbReference>
<keyword evidence="9" id="KW-1185">Reference proteome</keyword>
<feature type="domain" description="Fe2OG dioxygenase" evidence="7">
    <location>
        <begin position="87"/>
        <end position="178"/>
    </location>
</feature>
<evidence type="ECO:0000256" key="1">
    <source>
        <dbReference type="ARBA" id="ARBA00001961"/>
    </source>
</evidence>
<protein>
    <submittedName>
        <fullName evidence="8">2OG-Fe(II) oxygenase</fullName>
    </submittedName>
</protein>
<dbReference type="SMART" id="SM00702">
    <property type="entry name" value="P4Hc"/>
    <property type="match status" value="1"/>
</dbReference>
<dbReference type="PANTHER" id="PTHR10869:SF246">
    <property type="entry name" value="TRANSMEMBRANE PROLYL 4-HYDROXYLASE"/>
    <property type="match status" value="1"/>
</dbReference>
<evidence type="ECO:0000256" key="6">
    <source>
        <dbReference type="ARBA" id="ARBA00023004"/>
    </source>
</evidence>
<dbReference type="RefSeq" id="WP_191187943.1">
    <property type="nucleotide sequence ID" value="NZ_JACWMY010000002.1"/>
</dbReference>
<dbReference type="Proteomes" id="UP000606600">
    <property type="component" value="Unassembled WGS sequence"/>
</dbReference>
<reference evidence="8 9" key="1">
    <citation type="submission" date="2020-09" db="EMBL/GenBank/DDBJ databases">
        <title>Novel species of Mucilaginibacter isolated from a glacier on the Tibetan Plateau.</title>
        <authorList>
            <person name="Liu Q."/>
            <person name="Xin Y.-H."/>
        </authorList>
    </citation>
    <scope>NUCLEOTIDE SEQUENCE [LARGE SCALE GENOMIC DNA]</scope>
    <source>
        <strain evidence="8 9">ZT4R22</strain>
    </source>
</reference>
<accession>A0ABR7WM88</accession>
<name>A0ABR7WM88_9SPHI</name>
<evidence type="ECO:0000259" key="7">
    <source>
        <dbReference type="PROSITE" id="PS51471"/>
    </source>
</evidence>
<keyword evidence="2" id="KW-0479">Metal-binding</keyword>
<keyword evidence="6" id="KW-0408">Iron</keyword>
<dbReference type="Gene3D" id="2.60.120.620">
    <property type="entry name" value="q2cbj1_9rhob like domain"/>
    <property type="match status" value="1"/>
</dbReference>
<evidence type="ECO:0000256" key="4">
    <source>
        <dbReference type="ARBA" id="ARBA00022964"/>
    </source>
</evidence>
<keyword evidence="3" id="KW-0847">Vitamin C</keyword>
<gene>
    <name evidence="8" type="ORF">IDJ77_05630</name>
</gene>
<comment type="cofactor">
    <cofactor evidence="1">
        <name>L-ascorbate</name>
        <dbReference type="ChEBI" id="CHEBI:38290"/>
    </cofactor>
</comment>
<evidence type="ECO:0000256" key="3">
    <source>
        <dbReference type="ARBA" id="ARBA00022896"/>
    </source>
</evidence>
<dbReference type="EMBL" id="JACWMY010000002">
    <property type="protein sequence ID" value="MBD1363288.1"/>
    <property type="molecule type" value="Genomic_DNA"/>
</dbReference>
<dbReference type="InterPro" id="IPR005123">
    <property type="entry name" value="Oxoglu/Fe-dep_dioxygenase_dom"/>
</dbReference>
<keyword evidence="4" id="KW-0223">Dioxygenase</keyword>